<dbReference type="SMART" id="SM00401">
    <property type="entry name" value="ZnF_GATA"/>
    <property type="match status" value="1"/>
</dbReference>
<evidence type="ECO:0000256" key="6">
    <source>
        <dbReference type="SAM" id="MobiDB-lite"/>
    </source>
</evidence>
<evidence type="ECO:0000256" key="3">
    <source>
        <dbReference type="ARBA" id="ARBA00023015"/>
    </source>
</evidence>
<sequence length="504" mass="56123">MPMQMNMMATPTAPYPRPAAGFGPGQYPQQQMRPMMPGNPMMAAPMRPVMMPMGPPGSIRPPAPTNQQLPVPTNEGQPSQDPLAPTPAPVSATAGTSTLLLPPTGTIVVGKRKRLTRVEQTNLEDEIGSLDSDEEIDKDDPKDMDAEALDDRLRVMQRQHGPLAAAAAAKHALKKTRHEYLLPFFRDQYASVCENLVPIRLDFELDGMKLKDAFMWNVKERFLTPKKFAEFMCEDLDVPVSMYSSLIEDSIKQQIAEHMSLLTSEVPFDADSRIVINLDILFNQYHLIDRFEWDLSSTLTPEEFAVQLAADLGLGSEFPPLVAHAIHEQLARVRHVVSAVSGGPGTVEDVDEANIILGMLRESTVRPIEVGLRQGREAEVEEWGPIVEEMSRDALERHLIEREKDRARKQRSNRAAGGGVRRGRGFFIDFNAGYMQPGNLADGEEGWATPEEKNAWKCSYCWCLGKSTILPRTGPLGPKTLCNACGLFFKAKDELPVHRKELFK</sequence>
<proteinExistence type="inferred from homology"/>
<feature type="compositionally biased region" description="Polar residues" evidence="6">
    <location>
        <begin position="65"/>
        <end position="80"/>
    </location>
</feature>
<dbReference type="OrthoDB" id="515064at2759"/>
<dbReference type="InterPro" id="IPR013088">
    <property type="entry name" value="Znf_NHR/GATA"/>
</dbReference>
<dbReference type="EMBL" id="MCGO01000006">
    <property type="protein sequence ID" value="ORY50861.1"/>
    <property type="molecule type" value="Genomic_DNA"/>
</dbReference>
<dbReference type="InterPro" id="IPR006939">
    <property type="entry name" value="SNF5"/>
</dbReference>
<dbReference type="Pfam" id="PF04855">
    <property type="entry name" value="SNF5"/>
    <property type="match status" value="1"/>
</dbReference>
<evidence type="ECO:0000256" key="4">
    <source>
        <dbReference type="ARBA" id="ARBA00023163"/>
    </source>
</evidence>
<organism evidence="8 9">
    <name type="scientific">Rhizoclosmatium globosum</name>
    <dbReference type="NCBI Taxonomy" id="329046"/>
    <lineage>
        <taxon>Eukaryota</taxon>
        <taxon>Fungi</taxon>
        <taxon>Fungi incertae sedis</taxon>
        <taxon>Chytridiomycota</taxon>
        <taxon>Chytridiomycota incertae sedis</taxon>
        <taxon>Chytridiomycetes</taxon>
        <taxon>Chytridiales</taxon>
        <taxon>Chytriomycetaceae</taxon>
        <taxon>Rhizoclosmatium</taxon>
    </lineage>
</organism>
<keyword evidence="3" id="KW-0805">Transcription regulation</keyword>
<dbReference type="CDD" id="cd00202">
    <property type="entry name" value="ZnF_GATA"/>
    <property type="match status" value="1"/>
</dbReference>
<name>A0A1Y2CUZ1_9FUNG</name>
<comment type="caution">
    <text evidence="8">The sequence shown here is derived from an EMBL/GenBank/DDBJ whole genome shotgun (WGS) entry which is preliminary data.</text>
</comment>
<evidence type="ECO:0000256" key="2">
    <source>
        <dbReference type="ARBA" id="ARBA00010239"/>
    </source>
</evidence>
<dbReference type="STRING" id="329046.A0A1Y2CUZ1"/>
<evidence type="ECO:0000256" key="5">
    <source>
        <dbReference type="ARBA" id="ARBA00023242"/>
    </source>
</evidence>
<dbReference type="PANTHER" id="PTHR10019">
    <property type="entry name" value="SNF5"/>
    <property type="match status" value="1"/>
</dbReference>
<dbReference type="GO" id="GO:0006338">
    <property type="term" value="P:chromatin remodeling"/>
    <property type="evidence" value="ECO:0007669"/>
    <property type="project" value="InterPro"/>
</dbReference>
<keyword evidence="9" id="KW-1185">Reference proteome</keyword>
<dbReference type="GO" id="GO:0043565">
    <property type="term" value="F:sequence-specific DNA binding"/>
    <property type="evidence" value="ECO:0007669"/>
    <property type="project" value="InterPro"/>
</dbReference>
<dbReference type="Proteomes" id="UP000193642">
    <property type="component" value="Unassembled WGS sequence"/>
</dbReference>
<dbReference type="GO" id="GO:0008270">
    <property type="term" value="F:zinc ion binding"/>
    <property type="evidence" value="ECO:0007669"/>
    <property type="project" value="InterPro"/>
</dbReference>
<evidence type="ECO:0000256" key="1">
    <source>
        <dbReference type="ARBA" id="ARBA00004123"/>
    </source>
</evidence>
<evidence type="ECO:0000313" key="8">
    <source>
        <dbReference type="EMBL" id="ORY50861.1"/>
    </source>
</evidence>
<evidence type="ECO:0000313" key="9">
    <source>
        <dbReference type="Proteomes" id="UP000193642"/>
    </source>
</evidence>
<feature type="compositionally biased region" description="Pro residues" evidence="6">
    <location>
        <begin position="53"/>
        <end position="64"/>
    </location>
</feature>
<feature type="region of interest" description="Disordered" evidence="6">
    <location>
        <begin position="51"/>
        <end position="98"/>
    </location>
</feature>
<dbReference type="GO" id="GO:0006355">
    <property type="term" value="P:regulation of DNA-templated transcription"/>
    <property type="evidence" value="ECO:0007669"/>
    <property type="project" value="InterPro"/>
</dbReference>
<gene>
    <name evidence="8" type="ORF">BCR33DRAFT_712834</name>
</gene>
<comment type="similarity">
    <text evidence="2">Belongs to the SNF5 family.</text>
</comment>
<keyword evidence="5" id="KW-0539">Nucleus</keyword>
<dbReference type="SUPFAM" id="SSF57716">
    <property type="entry name" value="Glucocorticoid receptor-like (DNA-binding domain)"/>
    <property type="match status" value="1"/>
</dbReference>
<reference evidence="8 9" key="1">
    <citation type="submission" date="2016-07" db="EMBL/GenBank/DDBJ databases">
        <title>Pervasive Adenine N6-methylation of Active Genes in Fungi.</title>
        <authorList>
            <consortium name="DOE Joint Genome Institute"/>
            <person name="Mondo S.J."/>
            <person name="Dannebaum R.O."/>
            <person name="Kuo R.C."/>
            <person name="Labutti K."/>
            <person name="Haridas S."/>
            <person name="Kuo A."/>
            <person name="Salamov A."/>
            <person name="Ahrendt S.R."/>
            <person name="Lipzen A."/>
            <person name="Sullivan W."/>
            <person name="Andreopoulos W.B."/>
            <person name="Clum A."/>
            <person name="Lindquist E."/>
            <person name="Daum C."/>
            <person name="Ramamoorthy G.K."/>
            <person name="Gryganskyi A."/>
            <person name="Culley D."/>
            <person name="Magnuson J.K."/>
            <person name="James T.Y."/>
            <person name="O'Malley M.A."/>
            <person name="Stajich J.E."/>
            <person name="Spatafora J.W."/>
            <person name="Visel A."/>
            <person name="Grigoriev I.V."/>
        </authorList>
    </citation>
    <scope>NUCLEOTIDE SEQUENCE [LARGE SCALE GENOMIC DNA]</scope>
    <source>
        <strain evidence="8 9">JEL800</strain>
    </source>
</reference>
<dbReference type="GO" id="GO:0000228">
    <property type="term" value="C:nuclear chromosome"/>
    <property type="evidence" value="ECO:0007669"/>
    <property type="project" value="InterPro"/>
</dbReference>
<dbReference type="Gene3D" id="3.30.50.10">
    <property type="entry name" value="Erythroid Transcription Factor GATA-1, subunit A"/>
    <property type="match status" value="1"/>
</dbReference>
<dbReference type="Pfam" id="PF00320">
    <property type="entry name" value="GATA"/>
    <property type="match status" value="1"/>
</dbReference>
<feature type="domain" description="GATA-type" evidence="7">
    <location>
        <begin position="452"/>
        <end position="504"/>
    </location>
</feature>
<keyword evidence="4" id="KW-0804">Transcription</keyword>
<comment type="subcellular location">
    <subcellularLocation>
        <location evidence="1">Nucleus</location>
    </subcellularLocation>
</comment>
<dbReference type="AlphaFoldDB" id="A0A1Y2CUZ1"/>
<evidence type="ECO:0000259" key="7">
    <source>
        <dbReference type="SMART" id="SM00401"/>
    </source>
</evidence>
<dbReference type="InterPro" id="IPR000679">
    <property type="entry name" value="Znf_GATA"/>
</dbReference>
<accession>A0A1Y2CUZ1</accession>
<protein>
    <submittedName>
        <fullName evidence="8">SNF5-domain-containing protein</fullName>
    </submittedName>
</protein>